<gene>
    <name evidence="1" type="ORF">CPZ25_018015</name>
</gene>
<name>A0A4P9CBT1_EUBML</name>
<dbReference type="Proteomes" id="UP000218387">
    <property type="component" value="Chromosome"/>
</dbReference>
<dbReference type="SMART" id="SM00938">
    <property type="entry name" value="P-II"/>
    <property type="match status" value="1"/>
</dbReference>
<dbReference type="PROSITE" id="PS51343">
    <property type="entry name" value="PII_GLNB_DOM"/>
    <property type="match status" value="1"/>
</dbReference>
<proteinExistence type="predicted"/>
<dbReference type="AlphaFoldDB" id="A0A4P9CBT1"/>
<dbReference type="EMBL" id="CP029487">
    <property type="protein sequence ID" value="QCT73128.1"/>
    <property type="molecule type" value="Genomic_DNA"/>
</dbReference>
<dbReference type="GO" id="GO:0006808">
    <property type="term" value="P:regulation of nitrogen utilization"/>
    <property type="evidence" value="ECO:0007669"/>
    <property type="project" value="InterPro"/>
</dbReference>
<evidence type="ECO:0000313" key="1">
    <source>
        <dbReference type="EMBL" id="QCT73128.1"/>
    </source>
</evidence>
<protein>
    <submittedName>
        <fullName evidence="1">P-II family nitrogen regulator</fullName>
    </submittedName>
</protein>
<dbReference type="GO" id="GO:0030234">
    <property type="term" value="F:enzyme regulator activity"/>
    <property type="evidence" value="ECO:0007669"/>
    <property type="project" value="InterPro"/>
</dbReference>
<dbReference type="KEGG" id="emt:CPZ25_018015"/>
<dbReference type="InterPro" id="IPR011322">
    <property type="entry name" value="N-reg_PII-like_a/b"/>
</dbReference>
<dbReference type="Gene3D" id="3.30.70.120">
    <property type="match status" value="1"/>
</dbReference>
<reference evidence="1 2" key="1">
    <citation type="submission" date="2018-05" db="EMBL/GenBank/DDBJ databases">
        <title>Genome comparison of Eubacterium sp.</title>
        <authorList>
            <person name="Feng Y."/>
            <person name="Sanchez-Andrea I."/>
            <person name="Stams A.J.M."/>
            <person name="De Vos W.M."/>
        </authorList>
    </citation>
    <scope>NUCLEOTIDE SEQUENCE [LARGE SCALE GENOMIC DNA]</scope>
    <source>
        <strain evidence="1 2">YI</strain>
    </source>
</reference>
<dbReference type="Pfam" id="PF00543">
    <property type="entry name" value="P-II"/>
    <property type="match status" value="1"/>
</dbReference>
<sequence length="121" mass="13200">MMEEKMEDRNKIKTELIVVIVEKDMSGEVIDAAKQGGADGATVMYGRGSGIHENARFFGITIEPEKEIVLILVDASIRNAVLCSIQKKIEIDRPGMGIAFVLDVAKVIGSPHLNLMSDITD</sequence>
<evidence type="ECO:0000313" key="2">
    <source>
        <dbReference type="Proteomes" id="UP000218387"/>
    </source>
</evidence>
<dbReference type="InterPro" id="IPR015867">
    <property type="entry name" value="N-reg_PII/ATP_PRibTrfase_C"/>
</dbReference>
<organism evidence="1 2">
    <name type="scientific">Eubacterium maltosivorans</name>
    <dbReference type="NCBI Taxonomy" id="2041044"/>
    <lineage>
        <taxon>Bacteria</taxon>
        <taxon>Bacillati</taxon>
        <taxon>Bacillota</taxon>
        <taxon>Clostridia</taxon>
        <taxon>Eubacteriales</taxon>
        <taxon>Eubacteriaceae</taxon>
        <taxon>Eubacterium</taxon>
    </lineage>
</organism>
<dbReference type="InterPro" id="IPR002187">
    <property type="entry name" value="N-reg_PII"/>
</dbReference>
<accession>A0A4P9CBT1</accession>
<dbReference type="SUPFAM" id="SSF54913">
    <property type="entry name" value="GlnB-like"/>
    <property type="match status" value="1"/>
</dbReference>
<keyword evidence="2" id="KW-1185">Reference proteome</keyword>